<dbReference type="PANTHER" id="PTHR36057">
    <property type="match status" value="1"/>
</dbReference>
<organism evidence="1 2">
    <name type="scientific">Hansschlegelia quercus</name>
    <dbReference type="NCBI Taxonomy" id="2528245"/>
    <lineage>
        <taxon>Bacteria</taxon>
        <taxon>Pseudomonadati</taxon>
        <taxon>Pseudomonadota</taxon>
        <taxon>Alphaproteobacteria</taxon>
        <taxon>Hyphomicrobiales</taxon>
        <taxon>Methylopilaceae</taxon>
        <taxon>Hansschlegelia</taxon>
    </lineage>
</organism>
<reference evidence="1 2" key="1">
    <citation type="submission" date="2019-02" db="EMBL/GenBank/DDBJ databases">
        <title>Hansschlegelia quercus sp. nov., a novel methylotrophic bacterium from buds of oak (Quercus robur L.).</title>
        <authorList>
            <person name="Agafonova N.V."/>
            <person name="Kaparullina E.N."/>
            <person name="Grouzdev D.S."/>
            <person name="Doronina N.V."/>
        </authorList>
    </citation>
    <scope>NUCLEOTIDE SEQUENCE [LARGE SCALE GENOMIC DNA]</scope>
    <source>
        <strain evidence="1 2">Dub</strain>
    </source>
</reference>
<gene>
    <name evidence="1" type="ORF">EYR15_13190</name>
</gene>
<keyword evidence="2" id="KW-1185">Reference proteome</keyword>
<evidence type="ECO:0000313" key="1">
    <source>
        <dbReference type="EMBL" id="TBN51898.1"/>
    </source>
</evidence>
<dbReference type="AlphaFoldDB" id="A0A4Q9GMG0"/>
<dbReference type="Proteomes" id="UP000291613">
    <property type="component" value="Unassembled WGS sequence"/>
</dbReference>
<dbReference type="EMBL" id="SIUB01000006">
    <property type="protein sequence ID" value="TBN51898.1"/>
    <property type="molecule type" value="Genomic_DNA"/>
</dbReference>
<comment type="caution">
    <text evidence="1">The sequence shown here is derived from an EMBL/GenBank/DDBJ whole genome shotgun (WGS) entry which is preliminary data.</text>
</comment>
<accession>A0A4Q9GMG0</accession>
<dbReference type="OrthoDB" id="9808254at2"/>
<dbReference type="InterPro" id="IPR010634">
    <property type="entry name" value="DUF1223"/>
</dbReference>
<dbReference type="SUPFAM" id="SSF52833">
    <property type="entry name" value="Thioredoxin-like"/>
    <property type="match status" value="1"/>
</dbReference>
<protein>
    <submittedName>
        <fullName evidence="1">DUF1223 domain-containing protein</fullName>
    </submittedName>
</protein>
<dbReference type="InterPro" id="IPR036249">
    <property type="entry name" value="Thioredoxin-like_sf"/>
</dbReference>
<evidence type="ECO:0000313" key="2">
    <source>
        <dbReference type="Proteomes" id="UP000291613"/>
    </source>
</evidence>
<dbReference type="PANTHER" id="PTHR36057:SF1">
    <property type="entry name" value="LIPOPROTEIN LIPID ATTACHMENT SITE-LIKE PROTEIN, PUTATIVE (DUF1223)-RELATED"/>
    <property type="match status" value="1"/>
</dbReference>
<dbReference type="Pfam" id="PF06764">
    <property type="entry name" value="DUF1223"/>
    <property type="match status" value="1"/>
</dbReference>
<sequence length="232" mass="24098">MELFTSQGSSACPPADRIATELARGDRTLVLTLPVDYWDYLGWKDTLATPANAARQKAYARARGDRKVFTPQVVVNGREAIVGGAGPAVIGALGRAGDVGLPLPVAVSAADGIIEVSVSTARAPIAKSRAEVWLFAVERSRSVHIDGGENAGATVDYVNVVRHMTRLGAWDGAPARFDIAADEAMRPGADGVAVLVQAGTGGQPGPILGAAQTDVIRPGAATTASRMVREQF</sequence>
<name>A0A4Q9GMG0_9HYPH</name>
<proteinExistence type="predicted"/>